<accession>I6YYW8</accession>
<dbReference type="InterPro" id="IPR050484">
    <property type="entry name" value="Transf_Hexapept/Carb_Anhydrase"/>
</dbReference>
<reference evidence="1 2" key="1">
    <citation type="journal article" date="2013" name="PLoS ONE">
        <title>Genomic analysis of Melioribacter roseus, facultatively anaerobic organotrophic bacterium representing a novel deep lineage within Bacteriodetes/Chlorobi group.</title>
        <authorList>
            <person name="Kadnikov V.V."/>
            <person name="Mardanov A.V."/>
            <person name="Podosokorskaya O.A."/>
            <person name="Gavrilov S.N."/>
            <person name="Kublanov I.V."/>
            <person name="Beletsky A.V."/>
            <person name="Bonch-Osmolovskaya E.A."/>
            <person name="Ravin N.V."/>
        </authorList>
    </citation>
    <scope>NUCLEOTIDE SEQUENCE [LARGE SCALE GENOMIC DNA]</scope>
    <source>
        <strain evidence="2">JCM 17771 / P3M-2</strain>
    </source>
</reference>
<keyword evidence="1" id="KW-0808">Transferase</keyword>
<organism evidence="1 2">
    <name type="scientific">Melioribacter roseus (strain DSM 23840 / JCM 17771 / VKM B-2668 / P3M-2)</name>
    <dbReference type="NCBI Taxonomy" id="1191523"/>
    <lineage>
        <taxon>Bacteria</taxon>
        <taxon>Pseudomonadati</taxon>
        <taxon>Ignavibacteriota</taxon>
        <taxon>Ignavibacteria</taxon>
        <taxon>Ignavibacteriales</taxon>
        <taxon>Melioribacteraceae</taxon>
        <taxon>Melioribacter</taxon>
    </lineage>
</organism>
<dbReference type="STRING" id="1191523.MROS_2547"/>
<dbReference type="AlphaFoldDB" id="I6YYW8"/>
<dbReference type="KEGG" id="mro:MROS_2547"/>
<keyword evidence="2" id="KW-1185">Reference proteome</keyword>
<dbReference type="InterPro" id="IPR001451">
    <property type="entry name" value="Hexapep"/>
</dbReference>
<name>I6YYW8_MELRP</name>
<dbReference type="SUPFAM" id="SSF51161">
    <property type="entry name" value="Trimeric LpxA-like enzymes"/>
    <property type="match status" value="1"/>
</dbReference>
<dbReference type="GO" id="GO:0016740">
    <property type="term" value="F:transferase activity"/>
    <property type="evidence" value="ECO:0007669"/>
    <property type="project" value="UniProtKB-KW"/>
</dbReference>
<dbReference type="InterPro" id="IPR011004">
    <property type="entry name" value="Trimer_LpxA-like_sf"/>
</dbReference>
<dbReference type="eggNOG" id="COG0663">
    <property type="taxonomic scope" value="Bacteria"/>
</dbReference>
<dbReference type="Pfam" id="PF00132">
    <property type="entry name" value="Hexapep"/>
    <property type="match status" value="1"/>
</dbReference>
<dbReference type="HOGENOM" id="CLU_064827_7_1_10"/>
<dbReference type="InterPro" id="IPR047324">
    <property type="entry name" value="LbH_gamma_CA-like"/>
</dbReference>
<dbReference type="EMBL" id="CP003557">
    <property type="protein sequence ID" value="AFN75777.1"/>
    <property type="molecule type" value="Genomic_DNA"/>
</dbReference>
<proteinExistence type="predicted"/>
<sequence length="179" mass="19335">METKLFPYKDKYPSIAPDVFIAPGAKIIGDVEILEGSSVWYNVVIRGDVNYVKIGKNTNIQDGSVLHVTNRKFPLIIENNVTVGHAAVLHGAILKKNSFVGMGAILLDGATLEPDSMVAAGSLVKQGFVVPSGKLVAGVPAKIIRDLTDEEIETIRQSALNYAEYARISAESLKNNDRV</sequence>
<dbReference type="RefSeq" id="WP_014857207.1">
    <property type="nucleotide sequence ID" value="NC_018178.1"/>
</dbReference>
<dbReference type="Proteomes" id="UP000009011">
    <property type="component" value="Chromosome"/>
</dbReference>
<evidence type="ECO:0000313" key="2">
    <source>
        <dbReference type="Proteomes" id="UP000009011"/>
    </source>
</evidence>
<dbReference type="Gene3D" id="2.160.10.10">
    <property type="entry name" value="Hexapeptide repeat proteins"/>
    <property type="match status" value="1"/>
</dbReference>
<dbReference type="OrthoDB" id="9803036at2"/>
<protein>
    <submittedName>
        <fullName evidence="1">CysE/LacA/LpxA/NodL family acetyltransferase</fullName>
    </submittedName>
</protein>
<dbReference type="PANTHER" id="PTHR13061">
    <property type="entry name" value="DYNACTIN SUBUNIT P25"/>
    <property type="match status" value="1"/>
</dbReference>
<evidence type="ECO:0000313" key="1">
    <source>
        <dbReference type="EMBL" id="AFN75777.1"/>
    </source>
</evidence>
<dbReference type="PANTHER" id="PTHR13061:SF29">
    <property type="entry name" value="GAMMA CARBONIC ANHYDRASE-LIKE 1, MITOCHONDRIAL-RELATED"/>
    <property type="match status" value="1"/>
</dbReference>
<gene>
    <name evidence="1" type="ordered locus">MROS_2547</name>
</gene>
<dbReference type="CDD" id="cd04645">
    <property type="entry name" value="LbH_gamma_CA_like"/>
    <property type="match status" value="1"/>
</dbReference>
<dbReference type="PATRIC" id="fig|1191523.3.peg.2682"/>